<feature type="coiled-coil region" evidence="1">
    <location>
        <begin position="157"/>
        <end position="191"/>
    </location>
</feature>
<dbReference type="EMBL" id="JAYGIE010000104">
    <property type="protein sequence ID" value="MEA5479964.1"/>
    <property type="molecule type" value="Genomic_DNA"/>
</dbReference>
<gene>
    <name evidence="4" type="ORF">VB774_20240</name>
</gene>
<dbReference type="PANTHER" id="PTHR31005">
    <property type="entry name" value="DUF4139 DOMAIN-CONTAINING PROTEIN"/>
    <property type="match status" value="1"/>
</dbReference>
<dbReference type="PANTHER" id="PTHR31005:SF8">
    <property type="entry name" value="DUF4139 DOMAIN-CONTAINING PROTEIN"/>
    <property type="match status" value="1"/>
</dbReference>
<evidence type="ECO:0000259" key="3">
    <source>
        <dbReference type="Pfam" id="PF13600"/>
    </source>
</evidence>
<name>A0ABU5TNW6_9CYAN</name>
<proteinExistence type="predicted"/>
<comment type="caution">
    <text evidence="4">The sequence shown here is derived from an EMBL/GenBank/DDBJ whole genome shotgun (WGS) entry which is preliminary data.</text>
</comment>
<organism evidence="4 5">
    <name type="scientific">Pseudanabaena galeata UHCC 0370</name>
    <dbReference type="NCBI Taxonomy" id="3110310"/>
    <lineage>
        <taxon>Bacteria</taxon>
        <taxon>Bacillati</taxon>
        <taxon>Cyanobacteriota</taxon>
        <taxon>Cyanophyceae</taxon>
        <taxon>Pseudanabaenales</taxon>
        <taxon>Pseudanabaenaceae</taxon>
        <taxon>Pseudanabaena</taxon>
    </lineage>
</organism>
<evidence type="ECO:0000259" key="2">
    <source>
        <dbReference type="Pfam" id="PF13598"/>
    </source>
</evidence>
<keyword evidence="1" id="KW-0175">Coiled coil</keyword>
<feature type="domain" description="DUF4139" evidence="2">
    <location>
        <begin position="227"/>
        <end position="746"/>
    </location>
</feature>
<keyword evidence="5" id="KW-1185">Reference proteome</keyword>
<evidence type="ECO:0000256" key="1">
    <source>
        <dbReference type="SAM" id="Coils"/>
    </source>
</evidence>
<protein>
    <submittedName>
        <fullName evidence="4">DUF4139 domain-containing protein</fullName>
    </submittedName>
</protein>
<dbReference type="RefSeq" id="WP_323263087.1">
    <property type="nucleotide sequence ID" value="NZ_JAYGIE010000104.1"/>
</dbReference>
<accession>A0ABU5TNW6</accession>
<dbReference type="Pfam" id="PF13600">
    <property type="entry name" value="DUF4140"/>
    <property type="match status" value="1"/>
</dbReference>
<dbReference type="InterPro" id="IPR037291">
    <property type="entry name" value="DUF4139"/>
</dbReference>
<dbReference type="Pfam" id="PF13598">
    <property type="entry name" value="DUF4139"/>
    <property type="match status" value="1"/>
</dbReference>
<reference evidence="4 5" key="1">
    <citation type="submission" date="2023-12" db="EMBL/GenBank/DDBJ databases">
        <title>Baltic Sea Cyanobacteria.</title>
        <authorList>
            <person name="Delbaje E."/>
            <person name="Fewer D.P."/>
            <person name="Shishido T.K."/>
        </authorList>
    </citation>
    <scope>NUCLEOTIDE SEQUENCE [LARGE SCALE GENOMIC DNA]</scope>
    <source>
        <strain evidence="4 5">UHCC 0370</strain>
    </source>
</reference>
<sequence length="761" mass="84411">MSIAQLASKIDKVKVYAEGSTVKRLASLSAIAWQNENDENIEVEIAGLPLALDDESVRVRLDNGTETDSNIMVTDVRVGLHVPPPVEVPISDLEASIQSAKAEVDRLNDLGNVIALEIAALNVLHVPDRPIGEQCKAPPTSPTGARIALANFKDEQKQLRIKEKRELESQLRKATEQLADLQQQQNLASNVNVAKENELRKTIVARLQIRDRQAASLPVPNHLQLIVEYFVQGAKWIPTYVCRLNSANNTAAIALRALICQRTGEDWSGVQIELSTATPMGWCELPELPSLRLGRSQAFTSKKAWRNPPKGAEVLFEDYDLQRQIAYSVISTTSVSQSFQIPNLSPLSSVTQSILNQKIENLKIDSFDDLSQNLLGRGVNSVELASEASLYDEQNEYFGTVSSEVEAEVSELRSMLQPNMSRSMPSAAPERMEAQVMRKAMAPPKRSMSLERSSISAVMQEDAFDPVQEITNYGLMRLADPSNTSQRGKLSLPDVQTLYLESLKRSQMKINFDLTMVLRKALLLAACSNIPLPAGGTNVRQMAGAFDFAYIGTGRIDIPSDGQFHSVALLEENAEIDMRYVVVPREDTNVFRIAQLRNPLRSPLLSGSTDVYVDGEYILSTRINTVPPKGQMELGLGVEQSIKVARNTSFKEVRSGMSLVAFNELRHSIHIAIANRLGRNARIEVRERVPVPQADVKVDVTVTQVSPAWEKYEQQERNAIIKGGYRWQINVPAGGETELTADYTIKTFVDNELVNGNRREE</sequence>
<dbReference type="InterPro" id="IPR025554">
    <property type="entry name" value="DUF4140"/>
</dbReference>
<dbReference type="InterPro" id="IPR011935">
    <property type="entry name" value="CHP02231"/>
</dbReference>
<evidence type="ECO:0000313" key="4">
    <source>
        <dbReference type="EMBL" id="MEA5479964.1"/>
    </source>
</evidence>
<feature type="domain" description="DUF4140" evidence="3">
    <location>
        <begin position="13"/>
        <end position="120"/>
    </location>
</feature>
<dbReference type="Proteomes" id="UP001301388">
    <property type="component" value="Unassembled WGS sequence"/>
</dbReference>
<evidence type="ECO:0000313" key="5">
    <source>
        <dbReference type="Proteomes" id="UP001301388"/>
    </source>
</evidence>